<dbReference type="EMBL" id="JBEPSJ010000005">
    <property type="protein sequence ID" value="MET4583976.1"/>
    <property type="molecule type" value="Genomic_DNA"/>
</dbReference>
<dbReference type="InterPro" id="IPR001296">
    <property type="entry name" value="Glyco_trans_1"/>
</dbReference>
<dbReference type="Proteomes" id="UP001549257">
    <property type="component" value="Unassembled WGS sequence"/>
</dbReference>
<keyword evidence="2" id="KW-0808">Transferase</keyword>
<dbReference type="PANTHER" id="PTHR12526">
    <property type="entry name" value="GLYCOSYLTRANSFERASE"/>
    <property type="match status" value="1"/>
</dbReference>
<organism evidence="5 6">
    <name type="scientific">Conyzicola nivalis</name>
    <dbReference type="NCBI Taxonomy" id="1477021"/>
    <lineage>
        <taxon>Bacteria</taxon>
        <taxon>Bacillati</taxon>
        <taxon>Actinomycetota</taxon>
        <taxon>Actinomycetes</taxon>
        <taxon>Micrococcales</taxon>
        <taxon>Microbacteriaceae</taxon>
        <taxon>Conyzicola</taxon>
    </lineage>
</organism>
<dbReference type="RefSeq" id="WP_354026136.1">
    <property type="nucleotide sequence ID" value="NZ_JBEPSJ010000005.1"/>
</dbReference>
<dbReference type="InterPro" id="IPR028098">
    <property type="entry name" value="Glyco_trans_4-like_N"/>
</dbReference>
<dbReference type="Pfam" id="PF13439">
    <property type="entry name" value="Glyco_transf_4"/>
    <property type="match status" value="1"/>
</dbReference>
<accession>A0ABV2QSD2</accession>
<name>A0ABV2QSD2_9MICO</name>
<keyword evidence="6" id="KW-1185">Reference proteome</keyword>
<evidence type="ECO:0000259" key="4">
    <source>
        <dbReference type="Pfam" id="PF13439"/>
    </source>
</evidence>
<comment type="caution">
    <text evidence="5">The sequence shown here is derived from an EMBL/GenBank/DDBJ whole genome shotgun (WGS) entry which is preliminary data.</text>
</comment>
<dbReference type="CDD" id="cd03801">
    <property type="entry name" value="GT4_PimA-like"/>
    <property type="match status" value="1"/>
</dbReference>
<dbReference type="SUPFAM" id="SSF53756">
    <property type="entry name" value="UDP-Glycosyltransferase/glycogen phosphorylase"/>
    <property type="match status" value="1"/>
</dbReference>
<dbReference type="PANTHER" id="PTHR12526:SF636">
    <property type="entry name" value="BLL3647 PROTEIN"/>
    <property type="match status" value="1"/>
</dbReference>
<evidence type="ECO:0000256" key="1">
    <source>
        <dbReference type="ARBA" id="ARBA00022676"/>
    </source>
</evidence>
<feature type="domain" description="Glycosyl transferase family 1" evidence="3">
    <location>
        <begin position="252"/>
        <end position="392"/>
    </location>
</feature>
<evidence type="ECO:0000256" key="2">
    <source>
        <dbReference type="ARBA" id="ARBA00022679"/>
    </source>
</evidence>
<gene>
    <name evidence="5" type="ORF">ABIE21_003507</name>
</gene>
<evidence type="ECO:0000313" key="6">
    <source>
        <dbReference type="Proteomes" id="UP001549257"/>
    </source>
</evidence>
<dbReference type="Gene3D" id="3.40.50.2000">
    <property type="entry name" value="Glycogen Phosphorylase B"/>
    <property type="match status" value="2"/>
</dbReference>
<protein>
    <submittedName>
        <fullName evidence="5">Glycosyltransferase involved in cell wall biosynthesis</fullName>
    </submittedName>
</protein>
<sequence>MSGAARQRILLSLQRRLAWIPAPLRQRARVLLGRDLESEAVVDGWTAPLISSAAAPALEWPAVKAAAPVVAPTATGSAGGASRLRCLLVTESVDASGMDEFVAFLARRLRRHGILTAVMVASDDPAKGIGGIGRALADEGIEVVDPKRAAGSDWMRAWRPDVLSIHGSADWPLEAAAELGIPAVETLHGMHNLFGAAPADVVRRRSLVSGLISVSEMVRLQYLALDRELDPARILTIPNGVDSHRVQSVDRARARAALGLTDEFLFVSLARHSLQKNGYALASAFDEVAAAAPDAHLLICGRSDDRSYTGQVVALKQRLPHGDRLHLRQNTPQVAALLAAADAFALDSFFEGWSLSSMEALASGVPVVVSDVGGAREQLTGGPAKGALIANPLGDPLAVDWAAISAARFREQANRAELVDAMTALARGTMPLDSRAAIAADSLARFDDELCIRRHAQAIRATAEGRPLVLSGDLAVAATTIGDNHAR</sequence>
<proteinExistence type="predicted"/>
<dbReference type="Pfam" id="PF00534">
    <property type="entry name" value="Glycos_transf_1"/>
    <property type="match status" value="1"/>
</dbReference>
<keyword evidence="1" id="KW-0328">Glycosyltransferase</keyword>
<feature type="domain" description="Glycosyltransferase subfamily 4-like N-terminal" evidence="4">
    <location>
        <begin position="96"/>
        <end position="244"/>
    </location>
</feature>
<evidence type="ECO:0000259" key="3">
    <source>
        <dbReference type="Pfam" id="PF00534"/>
    </source>
</evidence>
<evidence type="ECO:0000313" key="5">
    <source>
        <dbReference type="EMBL" id="MET4583976.1"/>
    </source>
</evidence>
<reference evidence="5 6" key="1">
    <citation type="submission" date="2024-06" db="EMBL/GenBank/DDBJ databases">
        <title>Sorghum-associated microbial communities from plants grown in Nebraska, USA.</title>
        <authorList>
            <person name="Schachtman D."/>
        </authorList>
    </citation>
    <scope>NUCLEOTIDE SEQUENCE [LARGE SCALE GENOMIC DNA]</scope>
    <source>
        <strain evidence="5 6">2857</strain>
    </source>
</reference>